<accession>A0A433SE68</accession>
<gene>
    <name evidence="8" type="ORF">CUZ56_00953</name>
</gene>
<dbReference type="InterPro" id="IPR036259">
    <property type="entry name" value="MFS_trans_sf"/>
</dbReference>
<dbReference type="InterPro" id="IPR011701">
    <property type="entry name" value="MFS"/>
</dbReference>
<feature type="transmembrane region" description="Helical" evidence="6">
    <location>
        <begin position="353"/>
        <end position="373"/>
    </location>
</feature>
<evidence type="ECO:0000256" key="3">
    <source>
        <dbReference type="ARBA" id="ARBA00022692"/>
    </source>
</evidence>
<evidence type="ECO:0000259" key="7">
    <source>
        <dbReference type="PROSITE" id="PS50850"/>
    </source>
</evidence>
<dbReference type="Pfam" id="PF07690">
    <property type="entry name" value="MFS_1"/>
    <property type="match status" value="2"/>
</dbReference>
<reference evidence="8 9" key="1">
    <citation type="submission" date="2018-01" db="EMBL/GenBank/DDBJ databases">
        <title>Saezia sanguinis gen. nov., sp. nov., in the order Burkholderiales isolated from human blood.</title>
        <authorList>
            <person name="Medina-Pascual M.J."/>
            <person name="Valdezate S."/>
            <person name="Monzon S."/>
            <person name="Cuesta I."/>
            <person name="Carrasco G."/>
            <person name="Villalon P."/>
            <person name="Saez-Nieto J.A."/>
        </authorList>
    </citation>
    <scope>NUCLEOTIDE SEQUENCE [LARGE SCALE GENOMIC DNA]</scope>
    <source>
        <strain evidence="8 9">CNM695-12</strain>
    </source>
</reference>
<dbReference type="PANTHER" id="PTHR23506">
    <property type="entry name" value="GH10249P"/>
    <property type="match status" value="1"/>
</dbReference>
<dbReference type="InterPro" id="IPR050930">
    <property type="entry name" value="MFS_Vesicular_Transporter"/>
</dbReference>
<evidence type="ECO:0000313" key="8">
    <source>
        <dbReference type="EMBL" id="RUS67015.1"/>
    </source>
</evidence>
<evidence type="ECO:0000256" key="6">
    <source>
        <dbReference type="SAM" id="Phobius"/>
    </source>
</evidence>
<feature type="transmembrane region" description="Helical" evidence="6">
    <location>
        <begin position="290"/>
        <end position="313"/>
    </location>
</feature>
<dbReference type="PANTHER" id="PTHR23506:SF23">
    <property type="entry name" value="GH10249P"/>
    <property type="match status" value="1"/>
</dbReference>
<feature type="transmembrane region" description="Helical" evidence="6">
    <location>
        <begin position="267"/>
        <end position="284"/>
    </location>
</feature>
<dbReference type="PROSITE" id="PS50850">
    <property type="entry name" value="MFS"/>
    <property type="match status" value="1"/>
</dbReference>
<keyword evidence="3 6" id="KW-0812">Transmembrane</keyword>
<dbReference type="GO" id="GO:0016020">
    <property type="term" value="C:membrane"/>
    <property type="evidence" value="ECO:0007669"/>
    <property type="project" value="UniProtKB-SubCell"/>
</dbReference>
<keyword evidence="4 6" id="KW-1133">Transmembrane helix</keyword>
<feature type="transmembrane region" description="Helical" evidence="6">
    <location>
        <begin position="223"/>
        <end position="246"/>
    </location>
</feature>
<evidence type="ECO:0000256" key="2">
    <source>
        <dbReference type="ARBA" id="ARBA00022448"/>
    </source>
</evidence>
<dbReference type="InterPro" id="IPR020846">
    <property type="entry name" value="MFS_dom"/>
</dbReference>
<keyword evidence="2" id="KW-0813">Transport</keyword>
<evidence type="ECO:0000256" key="1">
    <source>
        <dbReference type="ARBA" id="ARBA00004141"/>
    </source>
</evidence>
<keyword evidence="5 6" id="KW-0472">Membrane</keyword>
<dbReference type="EMBL" id="PQSP01000002">
    <property type="protein sequence ID" value="RUS67015.1"/>
    <property type="molecule type" value="Genomic_DNA"/>
</dbReference>
<comment type="caution">
    <text evidence="8">The sequence shown here is derived from an EMBL/GenBank/DDBJ whole genome shotgun (WGS) entry which is preliminary data.</text>
</comment>
<protein>
    <recommendedName>
        <fullName evidence="7">Major facilitator superfamily (MFS) profile domain-containing protein</fullName>
    </recommendedName>
</protein>
<feature type="domain" description="Major facilitator superfamily (MFS) profile" evidence="7">
    <location>
        <begin position="1"/>
        <end position="379"/>
    </location>
</feature>
<name>A0A433SE68_9BURK</name>
<evidence type="ECO:0000256" key="5">
    <source>
        <dbReference type="ARBA" id="ARBA00023136"/>
    </source>
</evidence>
<evidence type="ECO:0000313" key="9">
    <source>
        <dbReference type="Proteomes" id="UP000286947"/>
    </source>
</evidence>
<feature type="transmembrane region" description="Helical" evidence="6">
    <location>
        <begin position="180"/>
        <end position="203"/>
    </location>
</feature>
<sequence>MLYIVLPVYYQQVGLSSLWEVGIVLSVNRLVRLPLNPLIGWFYNHISERTGILIAVALAVLTTIAYGWLPGLVWWIVARCLWGVAWTLLRLGALFSILRVSTTENRGQLTGKYNGLYRLGSLGGMLLGGLLADLIGFQNTVLIFGAVTACAGFLAFSRLPKSMATSETTVTKQRSVIRAFAELVGQPHVLWIMASGAAVAFVTQGVIASTLSRLINTHTNGDITIWGMMLGAATLAGFFQALRWGWEPWLAPFVGQLSDQRFTRTGMMYATFGVGAAGMLLLALNLPLFLWFLCLLIVQLIATILNTVTEALASDTASKNGGRALLMSFALMVDVGAAIGPLVAYFMNAYWGINSVYLLCALLFLVLCLKWYFYQRKTKPVSN</sequence>
<proteinExistence type="predicted"/>
<feature type="transmembrane region" description="Helical" evidence="6">
    <location>
        <begin position="116"/>
        <end position="135"/>
    </location>
</feature>
<feature type="transmembrane region" description="Helical" evidence="6">
    <location>
        <begin position="325"/>
        <end position="347"/>
    </location>
</feature>
<dbReference type="SUPFAM" id="SSF103473">
    <property type="entry name" value="MFS general substrate transporter"/>
    <property type="match status" value="1"/>
</dbReference>
<dbReference type="AlphaFoldDB" id="A0A433SE68"/>
<evidence type="ECO:0000256" key="4">
    <source>
        <dbReference type="ARBA" id="ARBA00022989"/>
    </source>
</evidence>
<keyword evidence="9" id="KW-1185">Reference proteome</keyword>
<dbReference type="Gene3D" id="1.20.1250.20">
    <property type="entry name" value="MFS general substrate transporter like domains"/>
    <property type="match status" value="2"/>
</dbReference>
<organism evidence="8 9">
    <name type="scientific">Saezia sanguinis</name>
    <dbReference type="NCBI Taxonomy" id="1965230"/>
    <lineage>
        <taxon>Bacteria</taxon>
        <taxon>Pseudomonadati</taxon>
        <taxon>Pseudomonadota</taxon>
        <taxon>Betaproteobacteria</taxon>
        <taxon>Burkholderiales</taxon>
        <taxon>Saeziaceae</taxon>
        <taxon>Saezia</taxon>
    </lineage>
</organism>
<dbReference type="GO" id="GO:0022857">
    <property type="term" value="F:transmembrane transporter activity"/>
    <property type="evidence" value="ECO:0007669"/>
    <property type="project" value="InterPro"/>
</dbReference>
<dbReference type="Proteomes" id="UP000286947">
    <property type="component" value="Unassembled WGS sequence"/>
</dbReference>
<feature type="transmembrane region" description="Helical" evidence="6">
    <location>
        <begin position="75"/>
        <end position="95"/>
    </location>
</feature>
<feature type="transmembrane region" description="Helical" evidence="6">
    <location>
        <begin position="52"/>
        <end position="69"/>
    </location>
</feature>
<comment type="subcellular location">
    <subcellularLocation>
        <location evidence="1">Membrane</location>
        <topology evidence="1">Multi-pass membrane protein</topology>
    </subcellularLocation>
</comment>